<feature type="compositionally biased region" description="Basic and acidic residues" evidence="1">
    <location>
        <begin position="14"/>
        <end position="25"/>
    </location>
</feature>
<dbReference type="RefSeq" id="XP_009838932.1">
    <property type="nucleotide sequence ID" value="XM_009840630.1"/>
</dbReference>
<dbReference type="GeneID" id="20815161"/>
<gene>
    <name evidence="2" type="ORF">H257_13165</name>
</gene>
<dbReference type="EMBL" id="KI913158">
    <property type="protein sequence ID" value="ETV71744.1"/>
    <property type="molecule type" value="Genomic_DNA"/>
</dbReference>
<name>W4FY78_APHAT</name>
<sequence length="211" mass="24056">MHQSHMSTVVGAAYRDDGSTDEQKRNPGAKVHGHDEIPPCVCVLGVGDAQELLRRQIHDCVRRNVKAVRVIPPKHSVGLDVRAVGAHERHILERAIGARNACHKLGRLRDGVDVHGLEGHPEHERGPDGDHRPHVEGLVQRTSEGVCSWDLHDQGHWFDGSKCDVDDKDWQRNRRFPQQRSLQNQGFGRHGQNVRERWIHHMRPERGRVLR</sequence>
<dbReference type="AlphaFoldDB" id="W4FY78"/>
<accession>W4FY78</accession>
<dbReference type="VEuPathDB" id="FungiDB:H257_13165"/>
<feature type="region of interest" description="Disordered" evidence="1">
    <location>
        <begin position="1"/>
        <end position="32"/>
    </location>
</feature>
<evidence type="ECO:0000256" key="1">
    <source>
        <dbReference type="SAM" id="MobiDB-lite"/>
    </source>
</evidence>
<proteinExistence type="predicted"/>
<organism evidence="2">
    <name type="scientific">Aphanomyces astaci</name>
    <name type="common">Crayfish plague agent</name>
    <dbReference type="NCBI Taxonomy" id="112090"/>
    <lineage>
        <taxon>Eukaryota</taxon>
        <taxon>Sar</taxon>
        <taxon>Stramenopiles</taxon>
        <taxon>Oomycota</taxon>
        <taxon>Saprolegniomycetes</taxon>
        <taxon>Saprolegniales</taxon>
        <taxon>Verrucalvaceae</taxon>
        <taxon>Aphanomyces</taxon>
    </lineage>
</organism>
<reference evidence="2" key="1">
    <citation type="submission" date="2013-12" db="EMBL/GenBank/DDBJ databases">
        <title>The Genome Sequence of Aphanomyces astaci APO3.</title>
        <authorList>
            <consortium name="The Broad Institute Genomics Platform"/>
            <person name="Russ C."/>
            <person name="Tyler B."/>
            <person name="van West P."/>
            <person name="Dieguez-Uribeondo J."/>
            <person name="Young S.K."/>
            <person name="Zeng Q."/>
            <person name="Gargeya S."/>
            <person name="Fitzgerald M."/>
            <person name="Abouelleil A."/>
            <person name="Alvarado L."/>
            <person name="Chapman S.B."/>
            <person name="Gainer-Dewar J."/>
            <person name="Goldberg J."/>
            <person name="Griggs A."/>
            <person name="Gujja S."/>
            <person name="Hansen M."/>
            <person name="Howarth C."/>
            <person name="Imamovic A."/>
            <person name="Ireland A."/>
            <person name="Larimer J."/>
            <person name="McCowan C."/>
            <person name="Murphy C."/>
            <person name="Pearson M."/>
            <person name="Poon T.W."/>
            <person name="Priest M."/>
            <person name="Roberts A."/>
            <person name="Saif S."/>
            <person name="Shea T."/>
            <person name="Sykes S."/>
            <person name="Wortman J."/>
            <person name="Nusbaum C."/>
            <person name="Birren B."/>
        </authorList>
    </citation>
    <scope>NUCLEOTIDE SEQUENCE [LARGE SCALE GENOMIC DNA]</scope>
    <source>
        <strain evidence="2">APO3</strain>
    </source>
</reference>
<evidence type="ECO:0000313" key="2">
    <source>
        <dbReference type="EMBL" id="ETV71744.1"/>
    </source>
</evidence>
<protein>
    <submittedName>
        <fullName evidence="2">Uncharacterized protein</fullName>
    </submittedName>
</protein>